<feature type="compositionally biased region" description="Low complexity" evidence="1">
    <location>
        <begin position="50"/>
        <end position="70"/>
    </location>
</feature>
<evidence type="ECO:0000256" key="2">
    <source>
        <dbReference type="SAM" id="SignalP"/>
    </source>
</evidence>
<feature type="chain" id="PRO_5039102466" description="DUF5666 domain-containing protein" evidence="2">
    <location>
        <begin position="22"/>
        <end position="204"/>
    </location>
</feature>
<feature type="signal peptide" evidence="2">
    <location>
        <begin position="1"/>
        <end position="21"/>
    </location>
</feature>
<comment type="caution">
    <text evidence="3">The sequence shown here is derived from an EMBL/GenBank/DDBJ whole genome shotgun (WGS) entry which is preliminary data.</text>
</comment>
<evidence type="ECO:0000256" key="1">
    <source>
        <dbReference type="SAM" id="MobiDB-lite"/>
    </source>
</evidence>
<evidence type="ECO:0000313" key="3">
    <source>
        <dbReference type="EMBL" id="PCC40731.1"/>
    </source>
</evidence>
<dbReference type="OrthoDB" id="4793881at2"/>
<dbReference type="AlphaFoldDB" id="A0A2A3YN73"/>
<proteinExistence type="predicted"/>
<sequence>MTRSILLRCATAAAALTFTLAACGQAQDGTDAPGSDGGADSNPAVESSEDPAPSDGGADSDSADGAGAEESAGESADDPKGEDSGADADAGDDSETGEDADAATDTLTITLDGEDTEITPDIVRCSGGGGSIRNVVIKSQSGLPLVKVTPGEFAMVKMNNRGEPEKSSSTADITAEDGTVSFDEASIGGAVVDGTVTCLQGDDD</sequence>
<dbReference type="PROSITE" id="PS51257">
    <property type="entry name" value="PROKAR_LIPOPROTEIN"/>
    <property type="match status" value="1"/>
</dbReference>
<dbReference type="Proteomes" id="UP000218598">
    <property type="component" value="Unassembled WGS sequence"/>
</dbReference>
<gene>
    <name evidence="3" type="ORF">CIK66_02900</name>
</gene>
<accession>A0A2A3YN73</accession>
<keyword evidence="2" id="KW-0732">Signal</keyword>
<protein>
    <recommendedName>
        <fullName evidence="5">DUF5666 domain-containing protein</fullName>
    </recommendedName>
</protein>
<reference evidence="3 4" key="1">
    <citation type="journal article" date="2017" name="Elife">
        <title>Extensive horizontal gene transfer in cheese-associated bacteria.</title>
        <authorList>
            <person name="Bonham K.S."/>
            <person name="Wolfe B.E."/>
            <person name="Dutton R.J."/>
        </authorList>
    </citation>
    <scope>NUCLEOTIDE SEQUENCE [LARGE SCALE GENOMIC DNA]</scope>
    <source>
        <strain evidence="3 4">341_9</strain>
    </source>
</reference>
<evidence type="ECO:0000313" key="4">
    <source>
        <dbReference type="Proteomes" id="UP000218598"/>
    </source>
</evidence>
<evidence type="ECO:0008006" key="5">
    <source>
        <dbReference type="Google" id="ProtNLM"/>
    </source>
</evidence>
<keyword evidence="4" id="KW-1185">Reference proteome</keyword>
<organism evidence="3 4">
    <name type="scientific">Brachybacterium alimentarium</name>
    <dbReference type="NCBI Taxonomy" id="47845"/>
    <lineage>
        <taxon>Bacteria</taxon>
        <taxon>Bacillati</taxon>
        <taxon>Actinomycetota</taxon>
        <taxon>Actinomycetes</taxon>
        <taxon>Micrococcales</taxon>
        <taxon>Dermabacteraceae</taxon>
        <taxon>Brachybacterium</taxon>
    </lineage>
</organism>
<feature type="compositionally biased region" description="Acidic residues" evidence="1">
    <location>
        <begin position="84"/>
        <end position="102"/>
    </location>
</feature>
<feature type="region of interest" description="Disordered" evidence="1">
    <location>
        <begin position="26"/>
        <end position="113"/>
    </location>
</feature>
<name>A0A2A3YN73_9MICO</name>
<dbReference type="EMBL" id="NRGR01000005">
    <property type="protein sequence ID" value="PCC40731.1"/>
    <property type="molecule type" value="Genomic_DNA"/>
</dbReference>